<protein>
    <submittedName>
        <fullName evidence="1">Uncharacterized protein</fullName>
    </submittedName>
</protein>
<evidence type="ECO:0000313" key="1">
    <source>
        <dbReference type="EMBL" id="GJT67762.1"/>
    </source>
</evidence>
<keyword evidence="2" id="KW-1185">Reference proteome</keyword>
<name>A0ABQ5FYY9_9ASTR</name>
<evidence type="ECO:0000313" key="2">
    <source>
        <dbReference type="Proteomes" id="UP001151760"/>
    </source>
</evidence>
<gene>
    <name evidence="1" type="ORF">Tco_1019242</name>
</gene>
<reference evidence="1" key="1">
    <citation type="journal article" date="2022" name="Int. J. Mol. Sci.">
        <title>Draft Genome of Tanacetum Coccineum: Genomic Comparison of Closely Related Tanacetum-Family Plants.</title>
        <authorList>
            <person name="Yamashiro T."/>
            <person name="Shiraishi A."/>
            <person name="Nakayama K."/>
            <person name="Satake H."/>
        </authorList>
    </citation>
    <scope>NUCLEOTIDE SEQUENCE</scope>
</reference>
<organism evidence="1 2">
    <name type="scientific">Tanacetum coccineum</name>
    <dbReference type="NCBI Taxonomy" id="301880"/>
    <lineage>
        <taxon>Eukaryota</taxon>
        <taxon>Viridiplantae</taxon>
        <taxon>Streptophyta</taxon>
        <taxon>Embryophyta</taxon>
        <taxon>Tracheophyta</taxon>
        <taxon>Spermatophyta</taxon>
        <taxon>Magnoliopsida</taxon>
        <taxon>eudicotyledons</taxon>
        <taxon>Gunneridae</taxon>
        <taxon>Pentapetalae</taxon>
        <taxon>asterids</taxon>
        <taxon>campanulids</taxon>
        <taxon>Asterales</taxon>
        <taxon>Asteraceae</taxon>
        <taxon>Asteroideae</taxon>
        <taxon>Anthemideae</taxon>
        <taxon>Anthemidinae</taxon>
        <taxon>Tanacetum</taxon>
    </lineage>
</organism>
<reference evidence="1" key="2">
    <citation type="submission" date="2022-01" db="EMBL/GenBank/DDBJ databases">
        <authorList>
            <person name="Yamashiro T."/>
            <person name="Shiraishi A."/>
            <person name="Satake H."/>
            <person name="Nakayama K."/>
        </authorList>
    </citation>
    <scope>NUCLEOTIDE SEQUENCE</scope>
</reference>
<proteinExistence type="predicted"/>
<sequence>MTLRKGKAEGNRKKIVAMKRKGEKLDDESVKRQKIEDDDEKEELRAYLDIILRDDEAVNVESLTTKYPIVN</sequence>
<accession>A0ABQ5FYY9</accession>
<dbReference type="Proteomes" id="UP001151760">
    <property type="component" value="Unassembled WGS sequence"/>
</dbReference>
<comment type="caution">
    <text evidence="1">The sequence shown here is derived from an EMBL/GenBank/DDBJ whole genome shotgun (WGS) entry which is preliminary data.</text>
</comment>
<dbReference type="EMBL" id="BQNB010017837">
    <property type="protein sequence ID" value="GJT67762.1"/>
    <property type="molecule type" value="Genomic_DNA"/>
</dbReference>